<keyword evidence="3" id="KW-1185">Reference proteome</keyword>
<dbReference type="InterPro" id="IPR011335">
    <property type="entry name" value="Restrct_endonuc-II-like"/>
</dbReference>
<accession>A0A0F3INC5</accession>
<evidence type="ECO:0000256" key="1">
    <source>
        <dbReference type="SAM" id="MobiDB-lite"/>
    </source>
</evidence>
<dbReference type="EMBL" id="LAJX01000001">
    <property type="protein sequence ID" value="KJV08137.1"/>
    <property type="molecule type" value="Genomic_DNA"/>
</dbReference>
<gene>
    <name evidence="2" type="ORF">VZ94_00105</name>
</gene>
<name>A0A0F3INC5_9GAMM</name>
<dbReference type="PANTHER" id="PTHR38753:SF1">
    <property type="entry name" value="SLR1441 PROTEIN"/>
    <property type="match status" value="1"/>
</dbReference>
<evidence type="ECO:0008006" key="4">
    <source>
        <dbReference type="Google" id="ProtNLM"/>
    </source>
</evidence>
<organism evidence="2 3">
    <name type="scientific">Methylocucumis oryzae</name>
    <dbReference type="NCBI Taxonomy" id="1632867"/>
    <lineage>
        <taxon>Bacteria</taxon>
        <taxon>Pseudomonadati</taxon>
        <taxon>Pseudomonadota</taxon>
        <taxon>Gammaproteobacteria</taxon>
        <taxon>Methylococcales</taxon>
        <taxon>Methylococcaceae</taxon>
        <taxon>Methylocucumis</taxon>
    </lineage>
</organism>
<sequence>MTTVTRDEVWELFREVARSSAENSLQLKETDRLIKELRESQKETGFLIQELRESQKETDRQFKETDRKFQELRESQKETDRQFKETDRKINELNDLFTSQWGRLMESLVEGDLVKILNQRGIAISDTSTRLKGRCADGGNFEFDILAHNGHEVVVIEVKTTLRPDDVKKFLHKLGQMKHWLPRYANSTLYGGVAWLTAVAGAEDMAVNQGLFSIRATGNSAAIVNAQDFHPRAW</sequence>
<reference evidence="3" key="1">
    <citation type="submission" date="2015-03" db="EMBL/GenBank/DDBJ databases">
        <title>Draft genome sequence of a novel methanotroph (Sn10-6) isolated from flooded ricefield rhizosphere in India.</title>
        <authorList>
            <person name="Pandit P.S."/>
            <person name="Pore S.D."/>
            <person name="Arora P."/>
            <person name="Kapse N.G."/>
            <person name="Dhakephalkar P.K."/>
            <person name="Rahalkar M.C."/>
        </authorList>
    </citation>
    <scope>NUCLEOTIDE SEQUENCE [LARGE SCALE GENOMIC DNA]</scope>
    <source>
        <strain evidence="3">Sn10-6</strain>
    </source>
</reference>
<evidence type="ECO:0000313" key="2">
    <source>
        <dbReference type="EMBL" id="KJV08137.1"/>
    </source>
</evidence>
<dbReference type="PANTHER" id="PTHR38753">
    <property type="entry name" value="SLR1441 PROTEIN"/>
    <property type="match status" value="1"/>
</dbReference>
<protein>
    <recommendedName>
        <fullName evidence="4">DUF3782 domain-containing protein</fullName>
    </recommendedName>
</protein>
<dbReference type="AlphaFoldDB" id="A0A0F3INC5"/>
<comment type="caution">
    <text evidence="2">The sequence shown here is derived from an EMBL/GenBank/DDBJ whole genome shotgun (WGS) entry which is preliminary data.</text>
</comment>
<dbReference type="SUPFAM" id="SSF52980">
    <property type="entry name" value="Restriction endonuclease-like"/>
    <property type="match status" value="1"/>
</dbReference>
<evidence type="ECO:0000313" key="3">
    <source>
        <dbReference type="Proteomes" id="UP000033684"/>
    </source>
</evidence>
<feature type="region of interest" description="Disordered" evidence="1">
    <location>
        <begin position="52"/>
        <end position="84"/>
    </location>
</feature>
<reference evidence="2 3" key="2">
    <citation type="journal article" date="2016" name="Microb. Ecol.">
        <title>Genome Characteristics of a Novel Type I Methanotroph (Sn10-6) Isolated from a Flooded Indian Rice Field.</title>
        <authorList>
            <person name="Rahalkar M.C."/>
            <person name="Pandit P.S."/>
            <person name="Dhakephalkar P.K."/>
            <person name="Pore S."/>
            <person name="Arora P."/>
            <person name="Kapse N."/>
        </authorList>
    </citation>
    <scope>NUCLEOTIDE SEQUENCE [LARGE SCALE GENOMIC DNA]</scope>
    <source>
        <strain evidence="2 3">Sn10-6</strain>
    </source>
</reference>
<dbReference type="PATRIC" id="fig|1632867.3.peg.25"/>
<dbReference type="RefSeq" id="WP_045777651.1">
    <property type="nucleotide sequence ID" value="NZ_LAJX01000001.1"/>
</dbReference>
<proteinExistence type="predicted"/>
<dbReference type="Proteomes" id="UP000033684">
    <property type="component" value="Unassembled WGS sequence"/>
</dbReference>